<dbReference type="UniPathway" id="UPA00068">
    <property type="reaction ID" value="UER00106"/>
</dbReference>
<keyword evidence="4 9" id="KW-0028">Amino-acid biosynthesis</keyword>
<accession>A0A177E9Z9</accession>
<reference evidence="10 11" key="1">
    <citation type="submission" date="2016-02" db="EMBL/GenBank/DDBJ databases">
        <title>Draft genome sequence of Thermodesulfatator sp. S606.</title>
        <authorList>
            <person name="Lai Q."/>
            <person name="Cao J."/>
            <person name="Dupont S."/>
            <person name="Shao Z."/>
            <person name="Jebbar M."/>
            <person name="Alain K."/>
        </authorList>
    </citation>
    <scope>NUCLEOTIDE SEQUENCE [LARGE SCALE GENOMIC DNA]</scope>
    <source>
        <strain evidence="10 11">S606</strain>
    </source>
</reference>
<feature type="chain" id="PRO_5023367112" description="Arginine biosynthesis bifunctional protein ArgJ beta chain" evidence="9">
    <location>
        <begin position="178"/>
        <end position="388"/>
    </location>
</feature>
<dbReference type="Pfam" id="PF01960">
    <property type="entry name" value="ArgJ"/>
    <property type="match status" value="1"/>
</dbReference>
<evidence type="ECO:0000256" key="2">
    <source>
        <dbReference type="ARBA" id="ARBA00011475"/>
    </source>
</evidence>
<dbReference type="Gene3D" id="3.10.20.340">
    <property type="entry name" value="ArgJ beta chain, C-terminal domain"/>
    <property type="match status" value="1"/>
</dbReference>
<sequence>MPEGFSFSAVASGIKKEALDLGLIYAEKPVQGAGVFTSNLVKAAPVLLAQGLLAKRNAFRAILVNSGCANACTGEEGLNDAQEISSYLAQKLNCLPEEILPASTGVIGERLPKEKIIEAIPPLIEGLSPDKYQDFAKAIMTTDAFPKIASRQIEISGEKINILGIAKGAGMIAPNMATMLAFLLTDTSLAQDKIYKILKDTVDKTFNRITVDGDTSTNDTVYLLASGYKKKIEDRNIDSFKKALYEVCYELASFIVKDGEGATKLVKIKIINAENENRAVKIAQTVANSLLVKTAFFGEDPNWGRFLAAMGRAGINFDPNKVDIYINEIKIVENGLGTGKESENRAHLEMKKPNFVVTIDLKQGRAEAQYLTCDLSYDYVKINAEYRT</sequence>
<keyword evidence="7 9" id="KW-0012">Acyltransferase</keyword>
<dbReference type="NCBIfam" id="TIGR00120">
    <property type="entry name" value="ArgJ"/>
    <property type="match status" value="1"/>
</dbReference>
<comment type="function">
    <text evidence="9">Catalyzes two activities which are involved in the cyclic version of arginine biosynthesis: the synthesis of N-acetylglutamate from glutamate and acetyl-CoA as the acetyl donor, and of ornithine by transacetylation between N(2)-acetylornithine and glutamate.</text>
</comment>
<evidence type="ECO:0000313" key="10">
    <source>
        <dbReference type="EMBL" id="OAG28774.1"/>
    </source>
</evidence>
<feature type="binding site" evidence="9">
    <location>
        <position position="141"/>
    </location>
    <ligand>
        <name>substrate</name>
    </ligand>
</feature>
<dbReference type="SUPFAM" id="SSF56266">
    <property type="entry name" value="DmpA/ArgJ-like"/>
    <property type="match status" value="1"/>
</dbReference>
<dbReference type="OrthoDB" id="9804242at2"/>
<dbReference type="CDD" id="cd02152">
    <property type="entry name" value="OAT"/>
    <property type="match status" value="1"/>
</dbReference>
<feature type="site" description="Involved in the stabilization of negative charge on the oxyanion by the formation of the oxyanion hole" evidence="9">
    <location>
        <position position="105"/>
    </location>
</feature>
<keyword evidence="9" id="KW-0511">Multifunctional enzyme</keyword>
<comment type="subunit">
    <text evidence="2 9">Heterotetramer of two alpha and two beta chains.</text>
</comment>
<dbReference type="AlphaFoldDB" id="A0A177E9Z9"/>
<keyword evidence="11" id="KW-1185">Reference proteome</keyword>
<comment type="subcellular location">
    <subcellularLocation>
        <location evidence="9">Cytoplasm</location>
    </subcellularLocation>
</comment>
<dbReference type="STRING" id="1795632.TH606_00435"/>
<dbReference type="Gene3D" id="3.60.70.12">
    <property type="entry name" value="L-amino peptidase D-ALA esterase/amidase"/>
    <property type="match status" value="1"/>
</dbReference>
<feature type="active site" description="Nucleophile" evidence="9">
    <location>
        <position position="178"/>
    </location>
</feature>
<evidence type="ECO:0000256" key="8">
    <source>
        <dbReference type="ARBA" id="ARBA00049439"/>
    </source>
</evidence>
<feature type="chain" id="PRO_5023367111" description="Arginine biosynthesis bifunctional protein ArgJ alpha chain" evidence="9">
    <location>
        <begin position="1"/>
        <end position="177"/>
    </location>
</feature>
<comment type="similarity">
    <text evidence="1 9">Belongs to the ArgJ family.</text>
</comment>
<dbReference type="PANTHER" id="PTHR23100:SF0">
    <property type="entry name" value="ARGININE BIOSYNTHESIS BIFUNCTIONAL PROTEIN ARGJ, MITOCHONDRIAL"/>
    <property type="match status" value="1"/>
</dbReference>
<dbReference type="EC" id="2.3.1.35" evidence="9"/>
<dbReference type="FunFam" id="3.10.20.340:FF:000001">
    <property type="entry name" value="Arginine biosynthesis bifunctional protein ArgJ, chloroplastic"/>
    <property type="match status" value="1"/>
</dbReference>
<evidence type="ECO:0000256" key="9">
    <source>
        <dbReference type="HAMAP-Rule" id="MF_01106"/>
    </source>
</evidence>
<keyword evidence="9" id="KW-0963">Cytoplasm</keyword>
<dbReference type="PANTHER" id="PTHR23100">
    <property type="entry name" value="ARGININE BIOSYNTHESIS BIFUNCTIONAL PROTEIN ARGJ"/>
    <property type="match status" value="1"/>
</dbReference>
<evidence type="ECO:0000256" key="4">
    <source>
        <dbReference type="ARBA" id="ARBA00022605"/>
    </source>
</evidence>
<evidence type="ECO:0000256" key="1">
    <source>
        <dbReference type="ARBA" id="ARBA00006774"/>
    </source>
</evidence>
<organism evidence="10 11">
    <name type="scientific">Thermodesulfatator autotrophicus</name>
    <dbReference type="NCBI Taxonomy" id="1795632"/>
    <lineage>
        <taxon>Bacteria</taxon>
        <taxon>Pseudomonadati</taxon>
        <taxon>Thermodesulfobacteriota</taxon>
        <taxon>Thermodesulfobacteria</taxon>
        <taxon>Thermodesulfobacteriales</taxon>
        <taxon>Thermodesulfatatoraceae</taxon>
        <taxon>Thermodesulfatator</taxon>
    </lineage>
</organism>
<keyword evidence="5 9" id="KW-0808">Transferase</keyword>
<dbReference type="InterPro" id="IPR002813">
    <property type="entry name" value="Arg_biosynth_ArgJ"/>
</dbReference>
<comment type="catalytic activity">
    <reaction evidence="8 9">
        <text>N(2)-acetyl-L-ornithine + L-glutamate = N-acetyl-L-glutamate + L-ornithine</text>
        <dbReference type="Rhea" id="RHEA:15349"/>
        <dbReference type="ChEBI" id="CHEBI:29985"/>
        <dbReference type="ChEBI" id="CHEBI:44337"/>
        <dbReference type="ChEBI" id="CHEBI:46911"/>
        <dbReference type="ChEBI" id="CHEBI:57805"/>
        <dbReference type="EC" id="2.3.1.35"/>
    </reaction>
</comment>
<dbReference type="NCBIfam" id="NF003802">
    <property type="entry name" value="PRK05388.1"/>
    <property type="match status" value="1"/>
</dbReference>
<evidence type="ECO:0000256" key="6">
    <source>
        <dbReference type="ARBA" id="ARBA00022813"/>
    </source>
</evidence>
<evidence type="ECO:0000256" key="5">
    <source>
        <dbReference type="ARBA" id="ARBA00022679"/>
    </source>
</evidence>
<feature type="site" description="Cleavage; by autolysis" evidence="9">
    <location>
        <begin position="177"/>
        <end position="178"/>
    </location>
</feature>
<evidence type="ECO:0000256" key="7">
    <source>
        <dbReference type="ARBA" id="ARBA00023315"/>
    </source>
</evidence>
<comment type="catalytic activity">
    <reaction evidence="9">
        <text>L-glutamate + acetyl-CoA = N-acetyl-L-glutamate + CoA + H(+)</text>
        <dbReference type="Rhea" id="RHEA:24292"/>
        <dbReference type="ChEBI" id="CHEBI:15378"/>
        <dbReference type="ChEBI" id="CHEBI:29985"/>
        <dbReference type="ChEBI" id="CHEBI:44337"/>
        <dbReference type="ChEBI" id="CHEBI:57287"/>
        <dbReference type="ChEBI" id="CHEBI:57288"/>
        <dbReference type="EC" id="2.3.1.1"/>
    </reaction>
</comment>
<dbReference type="GO" id="GO:0004042">
    <property type="term" value="F:L-glutamate N-acetyltransferase activity"/>
    <property type="evidence" value="ECO:0007669"/>
    <property type="project" value="UniProtKB-UniRule"/>
</dbReference>
<gene>
    <name evidence="9" type="primary">argJ</name>
    <name evidence="10" type="ORF">TH606_00435</name>
</gene>
<dbReference type="GO" id="GO:0005737">
    <property type="term" value="C:cytoplasm"/>
    <property type="evidence" value="ECO:0007669"/>
    <property type="project" value="UniProtKB-SubCell"/>
</dbReference>
<dbReference type="HAMAP" id="MF_01106">
    <property type="entry name" value="ArgJ"/>
    <property type="match status" value="1"/>
</dbReference>
<feature type="binding site" evidence="9">
    <location>
        <position position="260"/>
    </location>
    <ligand>
        <name>substrate</name>
    </ligand>
</feature>
<keyword evidence="3 9" id="KW-0055">Arginine biosynthesis</keyword>
<name>A0A177E9Z9_9BACT</name>
<feature type="binding site" evidence="9">
    <location>
        <position position="388"/>
    </location>
    <ligand>
        <name>substrate</name>
    </ligand>
</feature>
<proteinExistence type="inferred from homology"/>
<dbReference type="GO" id="GO:0006526">
    <property type="term" value="P:L-arginine biosynthetic process"/>
    <property type="evidence" value="ECO:0007669"/>
    <property type="project" value="UniProtKB-UniRule"/>
</dbReference>
<feature type="binding site" evidence="9">
    <location>
        <position position="178"/>
    </location>
    <ligand>
        <name>substrate</name>
    </ligand>
</feature>
<feature type="binding site" evidence="9">
    <location>
        <position position="167"/>
    </location>
    <ligand>
        <name>substrate</name>
    </ligand>
</feature>
<feature type="site" description="Involved in the stabilization of negative charge on the oxyanion by the formation of the oxyanion hole" evidence="9">
    <location>
        <position position="104"/>
    </location>
</feature>
<protein>
    <recommendedName>
        <fullName evidence="9">Arginine biosynthesis bifunctional protein ArgJ</fullName>
    </recommendedName>
    <domain>
        <recommendedName>
            <fullName evidence="9">Glutamate N-acetyltransferase</fullName>
            <ecNumber evidence="9">2.3.1.35</ecNumber>
        </recommendedName>
        <alternativeName>
            <fullName evidence="9">Ornithine acetyltransferase</fullName>
            <shortName evidence="9">OATase</shortName>
        </alternativeName>
        <alternativeName>
            <fullName evidence="9">Ornithine transacetylase</fullName>
        </alternativeName>
    </domain>
    <domain>
        <recommendedName>
            <fullName evidence="9">Amino-acid acetyltransferase</fullName>
            <ecNumber evidence="9">2.3.1.1</ecNumber>
        </recommendedName>
        <alternativeName>
            <fullName evidence="9">N-acetylglutamate synthase</fullName>
            <shortName evidence="9">AGSase</shortName>
        </alternativeName>
    </domain>
    <component>
        <recommendedName>
            <fullName evidence="9">Arginine biosynthesis bifunctional protein ArgJ alpha chain</fullName>
        </recommendedName>
    </component>
    <component>
        <recommendedName>
            <fullName evidence="9">Arginine biosynthesis bifunctional protein ArgJ beta chain</fullName>
        </recommendedName>
    </component>
</protein>
<feature type="binding site" evidence="9">
    <location>
        <position position="383"/>
    </location>
    <ligand>
        <name>substrate</name>
    </ligand>
</feature>
<evidence type="ECO:0000313" key="11">
    <source>
        <dbReference type="Proteomes" id="UP000076964"/>
    </source>
</evidence>
<dbReference type="InterPro" id="IPR016117">
    <property type="entry name" value="ArgJ-like_dom_sf"/>
</dbReference>
<dbReference type="GO" id="GO:0004358">
    <property type="term" value="F:L-glutamate N-acetyltransferase activity, acting on acetyl-L-ornithine as donor"/>
    <property type="evidence" value="ECO:0007669"/>
    <property type="project" value="UniProtKB-UniRule"/>
</dbReference>
<dbReference type="EC" id="2.3.1.1" evidence="9"/>
<dbReference type="GO" id="GO:0006592">
    <property type="term" value="P:ornithine biosynthetic process"/>
    <property type="evidence" value="ECO:0007669"/>
    <property type="project" value="TreeGrafter"/>
</dbReference>
<evidence type="ECO:0000256" key="3">
    <source>
        <dbReference type="ARBA" id="ARBA00022571"/>
    </source>
</evidence>
<comment type="pathway">
    <text evidence="9">Amino-acid biosynthesis; L-arginine biosynthesis; L-ornithine and N-acetyl-L-glutamate from L-glutamate and N(2)-acetyl-L-ornithine (cyclic): step 1/1.</text>
</comment>
<dbReference type="EMBL" id="LSFI01000001">
    <property type="protein sequence ID" value="OAG28774.1"/>
    <property type="molecule type" value="Genomic_DNA"/>
</dbReference>
<keyword evidence="6 9" id="KW-0068">Autocatalytic cleavage</keyword>
<comment type="pathway">
    <text evidence="9">Amino-acid biosynthesis; L-arginine biosynthesis; N(2)-acetyl-L-ornithine from L-glutamate: step 1/4.</text>
</comment>
<comment type="caution">
    <text evidence="10">The sequence shown here is derived from an EMBL/GenBank/DDBJ whole genome shotgun (WGS) entry which is preliminary data.</text>
</comment>
<dbReference type="FunFam" id="3.60.70.12:FF:000001">
    <property type="entry name" value="Arginine biosynthesis bifunctional protein ArgJ, chloroplastic"/>
    <property type="match status" value="1"/>
</dbReference>
<dbReference type="InterPro" id="IPR042195">
    <property type="entry name" value="ArgJ_beta_C"/>
</dbReference>
<dbReference type="Proteomes" id="UP000076964">
    <property type="component" value="Unassembled WGS sequence"/>
</dbReference>